<evidence type="ECO:0000256" key="8">
    <source>
        <dbReference type="ARBA" id="ARBA00022842"/>
    </source>
</evidence>
<dbReference type="CDD" id="cd01283">
    <property type="entry name" value="cytidine_deaminase"/>
    <property type="match status" value="1"/>
</dbReference>
<accession>A0ABT5X9N0</accession>
<dbReference type="PANTHER" id="PTHR47917:SF2">
    <property type="entry name" value="COENZYME F420:L-GLUTAMATE LIGASE-LIKE DOMAIN-CONTAINING PROTEIN"/>
    <property type="match status" value="1"/>
</dbReference>
<dbReference type="NCBIfam" id="TIGR01354">
    <property type="entry name" value="cyt_deam_tetra"/>
    <property type="match status" value="1"/>
</dbReference>
<dbReference type="InterPro" id="IPR016192">
    <property type="entry name" value="APOBEC/CMP_deaminase_Zn-bd"/>
</dbReference>
<keyword evidence="11" id="KW-0464">Manganese</keyword>
<dbReference type="Pfam" id="PF01996">
    <property type="entry name" value="F420_ligase"/>
    <property type="match status" value="1"/>
</dbReference>
<dbReference type="GO" id="GO:0052618">
    <property type="term" value="F:coenzyme F420-0:L-glutamate ligase activity"/>
    <property type="evidence" value="ECO:0007669"/>
    <property type="project" value="UniProtKB-EC"/>
</dbReference>
<keyword evidence="9" id="KW-0630">Potassium</keyword>
<dbReference type="InterPro" id="IPR016193">
    <property type="entry name" value="Cytidine_deaminase-like"/>
</dbReference>
<dbReference type="InterPro" id="IPR008225">
    <property type="entry name" value="F420-0_g-glutamyl_ligase"/>
</dbReference>
<dbReference type="InterPro" id="IPR002125">
    <property type="entry name" value="CMP_dCMP_dom"/>
</dbReference>
<dbReference type="NCBIfam" id="TIGR01916">
    <property type="entry name" value="F420_cofE"/>
    <property type="match status" value="1"/>
</dbReference>
<dbReference type="SUPFAM" id="SSF144010">
    <property type="entry name" value="CofE-like"/>
    <property type="match status" value="1"/>
</dbReference>
<evidence type="ECO:0000256" key="10">
    <source>
        <dbReference type="ARBA" id="ARBA00023134"/>
    </source>
</evidence>
<evidence type="ECO:0000313" key="15">
    <source>
        <dbReference type="EMBL" id="MDF0591405.1"/>
    </source>
</evidence>
<evidence type="ECO:0000256" key="3">
    <source>
        <dbReference type="ARBA" id="ARBA00022598"/>
    </source>
</evidence>
<evidence type="ECO:0000256" key="9">
    <source>
        <dbReference type="ARBA" id="ARBA00022958"/>
    </source>
</evidence>
<dbReference type="InterPro" id="IPR006262">
    <property type="entry name" value="Cyt_deam_tetra"/>
</dbReference>
<evidence type="ECO:0000259" key="14">
    <source>
        <dbReference type="PROSITE" id="PS51747"/>
    </source>
</evidence>
<keyword evidence="16" id="KW-1185">Reference proteome</keyword>
<evidence type="ECO:0000256" key="2">
    <source>
        <dbReference type="ARBA" id="ARBA00012783"/>
    </source>
</evidence>
<dbReference type="Proteomes" id="UP001220010">
    <property type="component" value="Unassembled WGS sequence"/>
</dbReference>
<dbReference type="InterPro" id="IPR002847">
    <property type="entry name" value="F420-0_gamma-glut_ligase-dom"/>
</dbReference>
<feature type="domain" description="CMP/dCMP-type deaminase" evidence="14">
    <location>
        <begin position="262"/>
        <end position="388"/>
    </location>
</feature>
<evidence type="ECO:0000256" key="4">
    <source>
        <dbReference type="ARBA" id="ARBA00022723"/>
    </source>
</evidence>
<name>A0ABT5X9N0_9EURY</name>
<dbReference type="RefSeq" id="WP_316967138.1">
    <property type="nucleotide sequence ID" value="NZ_JARFPK010000039.1"/>
</dbReference>
<keyword evidence="4" id="KW-0479">Metal-binding</keyword>
<dbReference type="Gene3D" id="3.90.1660.10">
    <property type="entry name" value="CofE-like domain"/>
    <property type="match status" value="1"/>
</dbReference>
<comment type="function">
    <text evidence="1">This enzyme scavenges exogenous and endogenous cytidine and 2'-deoxycytidine for UMP synthesis.</text>
</comment>
<evidence type="ECO:0000256" key="1">
    <source>
        <dbReference type="ARBA" id="ARBA00003949"/>
    </source>
</evidence>
<evidence type="ECO:0000256" key="6">
    <source>
        <dbReference type="ARBA" id="ARBA00022801"/>
    </source>
</evidence>
<keyword evidence="5" id="KW-0547">Nucleotide-binding</keyword>
<keyword evidence="8" id="KW-0460">Magnesium</keyword>
<protein>
    <recommendedName>
        <fullName evidence="2">cytidine deaminase</fullName>
        <ecNumber evidence="2">3.5.4.5</ecNumber>
    </recommendedName>
    <alternativeName>
        <fullName evidence="12">Cytidine aminohydrolase</fullName>
    </alternativeName>
</protein>
<keyword evidence="7" id="KW-0862">Zinc</keyword>
<comment type="catalytic activity">
    <reaction evidence="13">
        <text>cytidine + H2O + H(+) = uridine + NH4(+)</text>
        <dbReference type="Rhea" id="RHEA:16069"/>
        <dbReference type="ChEBI" id="CHEBI:15377"/>
        <dbReference type="ChEBI" id="CHEBI:15378"/>
        <dbReference type="ChEBI" id="CHEBI:16704"/>
        <dbReference type="ChEBI" id="CHEBI:17562"/>
        <dbReference type="ChEBI" id="CHEBI:28938"/>
        <dbReference type="EC" id="3.5.4.5"/>
    </reaction>
</comment>
<dbReference type="Gene3D" id="3.30.1330.100">
    <property type="entry name" value="CofE-like"/>
    <property type="match status" value="1"/>
</dbReference>
<keyword evidence="3 15" id="KW-0436">Ligase</keyword>
<sequence>MNQLELFGIKTDLVRPGDDLAEAILRGMDRAGLALADGDVLVVAESAVATAEGGVVNLSQVTPGARACELAERYDKDPREMELIIRSSDRIIGGIPGVVLTIKDGFLYPNGGIDHSNAPPGHVVIFPKDPRRSAAEVRKRLEEASGKKIGVIVGDSRTHPLRLGCVGVALACDGVVPVEDVRGQKDLFGRPLMITRKAVADNLVSAAEVVMGEGDEGIPAVIIRGAPVRLADDGEDMRIPNIPPEECMYIGSLRSGPHPYQGGYDRLIEEAKEALKRSYAPYSGFRVGAAILARSGKVYSAANVENASSGAAICAERAALAKAVSQGEREFEALAVVAEAGEPVAPCGICRQSLIEFGGYIKVVMANVRGDAEIATVAELLPKGFTGRSLMTGPSDEI</sequence>
<keyword evidence="10" id="KW-0342">GTP-binding</keyword>
<dbReference type="SUPFAM" id="SSF53927">
    <property type="entry name" value="Cytidine deaminase-like"/>
    <property type="match status" value="1"/>
</dbReference>
<dbReference type="Pfam" id="PF00383">
    <property type="entry name" value="dCMP_cyt_deam_1"/>
    <property type="match status" value="1"/>
</dbReference>
<comment type="caution">
    <text evidence="15">The sequence shown here is derived from an EMBL/GenBank/DDBJ whole genome shotgun (WGS) entry which is preliminary data.</text>
</comment>
<evidence type="ECO:0000256" key="5">
    <source>
        <dbReference type="ARBA" id="ARBA00022741"/>
    </source>
</evidence>
<dbReference type="PROSITE" id="PS51747">
    <property type="entry name" value="CYT_DCMP_DEAMINASES_2"/>
    <property type="match status" value="1"/>
</dbReference>
<dbReference type="EMBL" id="JARFPK010000039">
    <property type="protein sequence ID" value="MDF0591405.1"/>
    <property type="molecule type" value="Genomic_DNA"/>
</dbReference>
<dbReference type="NCBIfam" id="NF004064">
    <property type="entry name" value="PRK05578.1"/>
    <property type="match status" value="1"/>
</dbReference>
<gene>
    <name evidence="15" type="primary">cofE</name>
    <name evidence="15" type="ORF">P0O15_09565</name>
</gene>
<evidence type="ECO:0000256" key="13">
    <source>
        <dbReference type="ARBA" id="ARBA00049558"/>
    </source>
</evidence>
<evidence type="ECO:0000256" key="12">
    <source>
        <dbReference type="ARBA" id="ARBA00032005"/>
    </source>
</evidence>
<evidence type="ECO:0000256" key="11">
    <source>
        <dbReference type="ARBA" id="ARBA00023211"/>
    </source>
</evidence>
<dbReference type="EC" id="3.5.4.5" evidence="2"/>
<dbReference type="PANTHER" id="PTHR47917">
    <property type="match status" value="1"/>
</dbReference>
<proteinExistence type="predicted"/>
<reference evidence="15 16" key="1">
    <citation type="submission" date="2023-03" db="EMBL/GenBank/DDBJ databases">
        <title>WGS of Methanotrichaceae archaeon Mx.</title>
        <authorList>
            <person name="Sorokin D.Y."/>
            <person name="Merkel A.Y."/>
        </authorList>
    </citation>
    <scope>NUCLEOTIDE SEQUENCE [LARGE SCALE GENOMIC DNA]</scope>
    <source>
        <strain evidence="15 16">Mx</strain>
    </source>
</reference>
<dbReference type="PROSITE" id="PS00903">
    <property type="entry name" value="CYT_DCMP_DEAMINASES_1"/>
    <property type="match status" value="1"/>
</dbReference>
<evidence type="ECO:0000313" key="16">
    <source>
        <dbReference type="Proteomes" id="UP001220010"/>
    </source>
</evidence>
<evidence type="ECO:0000256" key="7">
    <source>
        <dbReference type="ARBA" id="ARBA00022833"/>
    </source>
</evidence>
<dbReference type="Gene3D" id="3.40.140.10">
    <property type="entry name" value="Cytidine Deaminase, domain 2"/>
    <property type="match status" value="1"/>
</dbReference>
<organism evidence="15 16">
    <name type="scientific">Candidatus Methanocrinis natronophilus</name>
    <dbReference type="NCBI Taxonomy" id="3033396"/>
    <lineage>
        <taxon>Archaea</taxon>
        <taxon>Methanobacteriati</taxon>
        <taxon>Methanobacteriota</taxon>
        <taxon>Stenosarchaea group</taxon>
        <taxon>Methanomicrobia</taxon>
        <taxon>Methanotrichales</taxon>
        <taxon>Methanotrichaceae</taxon>
        <taxon>Methanocrinis</taxon>
    </lineage>
</organism>
<keyword evidence="6" id="KW-0378">Hydrolase</keyword>